<proteinExistence type="predicted"/>
<dbReference type="AlphaFoldDB" id="A0A3P6RZX6"/>
<keyword evidence="2" id="KW-1185">Reference proteome</keyword>
<name>A0A3P6RZX6_CYLGO</name>
<reference evidence="1 2" key="1">
    <citation type="submission" date="2018-11" db="EMBL/GenBank/DDBJ databases">
        <authorList>
            <consortium name="Pathogen Informatics"/>
        </authorList>
    </citation>
    <scope>NUCLEOTIDE SEQUENCE [LARGE SCALE GENOMIC DNA]</scope>
</reference>
<organism evidence="1 2">
    <name type="scientific">Cylicostephanus goldi</name>
    <name type="common">Nematode worm</name>
    <dbReference type="NCBI Taxonomy" id="71465"/>
    <lineage>
        <taxon>Eukaryota</taxon>
        <taxon>Metazoa</taxon>
        <taxon>Ecdysozoa</taxon>
        <taxon>Nematoda</taxon>
        <taxon>Chromadorea</taxon>
        <taxon>Rhabditida</taxon>
        <taxon>Rhabditina</taxon>
        <taxon>Rhabditomorpha</taxon>
        <taxon>Strongyloidea</taxon>
        <taxon>Strongylidae</taxon>
        <taxon>Cylicostephanus</taxon>
    </lineage>
</organism>
<accession>A0A3P6RZX6</accession>
<protein>
    <submittedName>
        <fullName evidence="1">Uncharacterized protein</fullName>
    </submittedName>
</protein>
<dbReference type="EMBL" id="UYRV01002992">
    <property type="protein sequence ID" value="VDK49634.1"/>
    <property type="molecule type" value="Genomic_DNA"/>
</dbReference>
<evidence type="ECO:0000313" key="2">
    <source>
        <dbReference type="Proteomes" id="UP000271889"/>
    </source>
</evidence>
<dbReference type="Proteomes" id="UP000271889">
    <property type="component" value="Unassembled WGS sequence"/>
</dbReference>
<evidence type="ECO:0000313" key="1">
    <source>
        <dbReference type="EMBL" id="VDK49634.1"/>
    </source>
</evidence>
<gene>
    <name evidence="1" type="ORF">CGOC_LOCUS1564</name>
</gene>
<sequence length="225" mass="25615">MIELLPSEMAYRDFLHLKGVPSAELRVTIESMQLHRLVNLGYYLKKYPLKKEKLQMLQSLLFDRLAKLGVGRLDGWNWNRSQKIPALKKPSKFGILPKFFVDVRLADEADSYLWPDYPEEERKNERLAAEAVKEGARAALELQKREAAKAKDCINPSLSTIFASSSSKPQVPNVLTKELPKELPKFFPSIGNLLKMARGQGVFYYISSDTKGAQSRELLSLEDVE</sequence>